<dbReference type="SUPFAM" id="SSF75620">
    <property type="entry name" value="Release factor"/>
    <property type="match status" value="1"/>
</dbReference>
<feature type="domain" description="Prokaryotic-type class I peptide chain release factors" evidence="6">
    <location>
        <begin position="9"/>
        <end position="104"/>
    </location>
</feature>
<evidence type="ECO:0000259" key="6">
    <source>
        <dbReference type="Pfam" id="PF00472"/>
    </source>
</evidence>
<sequence>MPPRPQPPPESEIEESFLKGSGPGGQKINKTSSAVQLKHKPTGIVVKSQATRSRSQNRTIARQLLAERLDDLARGDASRSAIVGAFRSKKKASAGKKSRRKYRKLAEEAGAGAAGEGEEEEEGEVGEEGEEEARDRISRFAQEEEEKGEGGRDGDTNIRREGKEEMEVEVDVDVHQHVEPSRSKKTPPDEGR</sequence>
<dbReference type="FunFam" id="3.30.160.20:FF:000065">
    <property type="entry name" value="Peptidyl-tRNA hydrolase domain protein"/>
    <property type="match status" value="1"/>
</dbReference>
<proteinExistence type="inferred from homology"/>
<feature type="compositionally biased region" description="Basic residues" evidence="5">
    <location>
        <begin position="87"/>
        <end position="103"/>
    </location>
</feature>
<comment type="similarity">
    <text evidence="2">Belongs to the prokaryotic/mitochondrial release factor family.</text>
</comment>
<comment type="subcellular location">
    <subcellularLocation>
        <location evidence="1">Mitochondrion</location>
    </subcellularLocation>
</comment>
<feature type="compositionally biased region" description="Polar residues" evidence="5">
    <location>
        <begin position="48"/>
        <end position="57"/>
    </location>
</feature>
<keyword evidence="4" id="KW-0496">Mitochondrion</keyword>
<evidence type="ECO:0000313" key="8">
    <source>
        <dbReference type="Proteomes" id="UP001320420"/>
    </source>
</evidence>
<dbReference type="PANTHER" id="PTHR46203">
    <property type="entry name" value="PROBABLE PEPTIDE CHAIN RELEASE FACTOR C12ORF65"/>
    <property type="match status" value="1"/>
</dbReference>
<keyword evidence="3" id="KW-0809">Transit peptide</keyword>
<feature type="region of interest" description="Disordered" evidence="5">
    <location>
        <begin position="1"/>
        <end position="57"/>
    </location>
</feature>
<evidence type="ECO:0000256" key="2">
    <source>
        <dbReference type="ARBA" id="ARBA00010835"/>
    </source>
</evidence>
<dbReference type="GO" id="GO:0003747">
    <property type="term" value="F:translation release factor activity"/>
    <property type="evidence" value="ECO:0007669"/>
    <property type="project" value="InterPro"/>
</dbReference>
<dbReference type="InterPro" id="IPR000352">
    <property type="entry name" value="Pep_chain_release_fac_I"/>
</dbReference>
<keyword evidence="8" id="KW-1185">Reference proteome</keyword>
<evidence type="ECO:0000256" key="4">
    <source>
        <dbReference type="ARBA" id="ARBA00023128"/>
    </source>
</evidence>
<feature type="region of interest" description="Disordered" evidence="5">
    <location>
        <begin position="73"/>
        <end position="192"/>
    </location>
</feature>
<feature type="compositionally biased region" description="Pro residues" evidence="5">
    <location>
        <begin position="1"/>
        <end position="10"/>
    </location>
</feature>
<accession>A0AAN9UK37</accession>
<evidence type="ECO:0000256" key="3">
    <source>
        <dbReference type="ARBA" id="ARBA00022946"/>
    </source>
</evidence>
<dbReference type="InterPro" id="IPR045853">
    <property type="entry name" value="Pep_chain_release_fac_I_sf"/>
</dbReference>
<dbReference type="PANTHER" id="PTHR46203:SF1">
    <property type="entry name" value="MITOCHONDRIAL TRANSLATION RELEASE FACTOR IN RESCUE"/>
    <property type="match status" value="1"/>
</dbReference>
<dbReference type="AlphaFoldDB" id="A0AAN9UK37"/>
<dbReference type="Proteomes" id="UP001320420">
    <property type="component" value="Unassembled WGS sequence"/>
</dbReference>
<dbReference type="EMBL" id="JAKJXP020000073">
    <property type="protein sequence ID" value="KAK7749396.1"/>
    <property type="molecule type" value="Genomic_DNA"/>
</dbReference>
<evidence type="ECO:0000256" key="5">
    <source>
        <dbReference type="SAM" id="MobiDB-lite"/>
    </source>
</evidence>
<name>A0AAN9UK37_9PEZI</name>
<reference evidence="7 8" key="1">
    <citation type="submission" date="2024-02" db="EMBL/GenBank/DDBJ databases">
        <title>De novo assembly and annotation of 12 fungi associated with fruit tree decline syndrome in Ontario, Canada.</title>
        <authorList>
            <person name="Sulman M."/>
            <person name="Ellouze W."/>
            <person name="Ilyukhin E."/>
        </authorList>
    </citation>
    <scope>NUCLEOTIDE SEQUENCE [LARGE SCALE GENOMIC DNA]</scope>
    <source>
        <strain evidence="7 8">M11/M66-122</strain>
    </source>
</reference>
<comment type="caution">
    <text evidence="7">The sequence shown here is derived from an EMBL/GenBank/DDBJ whole genome shotgun (WGS) entry which is preliminary data.</text>
</comment>
<evidence type="ECO:0000256" key="1">
    <source>
        <dbReference type="ARBA" id="ARBA00004173"/>
    </source>
</evidence>
<protein>
    <recommendedName>
        <fullName evidence="6">Prokaryotic-type class I peptide chain release factors domain-containing protein</fullName>
    </recommendedName>
</protein>
<dbReference type="Pfam" id="PF00472">
    <property type="entry name" value="RF-1"/>
    <property type="match status" value="1"/>
</dbReference>
<gene>
    <name evidence="7" type="ORF">SLS62_008140</name>
</gene>
<feature type="compositionally biased region" description="Acidic residues" evidence="5">
    <location>
        <begin position="116"/>
        <end position="132"/>
    </location>
</feature>
<dbReference type="GO" id="GO:0005739">
    <property type="term" value="C:mitochondrion"/>
    <property type="evidence" value="ECO:0007669"/>
    <property type="project" value="UniProtKB-SubCell"/>
</dbReference>
<evidence type="ECO:0000313" key="7">
    <source>
        <dbReference type="EMBL" id="KAK7749396.1"/>
    </source>
</evidence>
<feature type="compositionally biased region" description="Basic and acidic residues" evidence="5">
    <location>
        <begin position="172"/>
        <end position="192"/>
    </location>
</feature>
<dbReference type="GO" id="GO:0032543">
    <property type="term" value="P:mitochondrial translation"/>
    <property type="evidence" value="ECO:0007669"/>
    <property type="project" value="UniProtKB-ARBA"/>
</dbReference>
<organism evidence="7 8">
    <name type="scientific">Diatrype stigma</name>
    <dbReference type="NCBI Taxonomy" id="117547"/>
    <lineage>
        <taxon>Eukaryota</taxon>
        <taxon>Fungi</taxon>
        <taxon>Dikarya</taxon>
        <taxon>Ascomycota</taxon>
        <taxon>Pezizomycotina</taxon>
        <taxon>Sordariomycetes</taxon>
        <taxon>Xylariomycetidae</taxon>
        <taxon>Xylariales</taxon>
        <taxon>Diatrypaceae</taxon>
        <taxon>Diatrype</taxon>
    </lineage>
</organism>
<dbReference type="Gene3D" id="3.30.160.20">
    <property type="match status" value="1"/>
</dbReference>
<dbReference type="InterPro" id="IPR052405">
    <property type="entry name" value="Mito_Transl_Release_Factor"/>
</dbReference>
<feature type="compositionally biased region" description="Basic and acidic residues" evidence="5">
    <location>
        <begin position="133"/>
        <end position="165"/>
    </location>
</feature>